<reference evidence="2" key="1">
    <citation type="submission" date="2022-03" db="EMBL/GenBank/DDBJ databases">
        <authorList>
            <person name="Lindestad O."/>
        </authorList>
    </citation>
    <scope>NUCLEOTIDE SEQUENCE</scope>
</reference>
<sequence length="232" mass="26255">MRRGGGRTRCAQPRSKHESSSSSSSLDEFQTPPTSAGDVTPPPVRRTCRGGTTRRHQYKKDDDHSTSASLGQQGLRAPANAPVTGGVVRRMRWSQSINESVMRTYYGATEGGTNLTSYRSRMLSMFQALQPTMTVTAQRLSDQVRAIQRRHLLDEAQLERLRLALPQINAIPKQCMLPVMTFGSETWSLTMGLIRWLRVTHRAMERDMRGVSPRYQIRNVEIRRRARVTDIA</sequence>
<gene>
    <name evidence="2" type="primary">jg5679</name>
    <name evidence="2" type="ORF">PAEG_LOCUS15584</name>
</gene>
<feature type="region of interest" description="Disordered" evidence="1">
    <location>
        <begin position="1"/>
        <end position="83"/>
    </location>
</feature>
<accession>A0A8S4RNY4</accession>
<evidence type="ECO:0000256" key="1">
    <source>
        <dbReference type="SAM" id="MobiDB-lite"/>
    </source>
</evidence>
<keyword evidence="3" id="KW-1185">Reference proteome</keyword>
<name>A0A8S4RNY4_9NEOP</name>
<evidence type="ECO:0000313" key="2">
    <source>
        <dbReference type="EMBL" id="CAH2238498.1"/>
    </source>
</evidence>
<evidence type="ECO:0000313" key="3">
    <source>
        <dbReference type="Proteomes" id="UP000838756"/>
    </source>
</evidence>
<protein>
    <submittedName>
        <fullName evidence="2">Jg5679 protein</fullName>
    </submittedName>
</protein>
<dbReference type="OrthoDB" id="6927008at2759"/>
<dbReference type="AlphaFoldDB" id="A0A8S4RNY4"/>
<feature type="compositionally biased region" description="Basic residues" evidence="1">
    <location>
        <begin position="46"/>
        <end position="58"/>
    </location>
</feature>
<dbReference type="EMBL" id="CAKXAJ010025356">
    <property type="protein sequence ID" value="CAH2238498.1"/>
    <property type="molecule type" value="Genomic_DNA"/>
</dbReference>
<comment type="caution">
    <text evidence="2">The sequence shown here is derived from an EMBL/GenBank/DDBJ whole genome shotgun (WGS) entry which is preliminary data.</text>
</comment>
<dbReference type="Proteomes" id="UP000838756">
    <property type="component" value="Unassembled WGS sequence"/>
</dbReference>
<proteinExistence type="predicted"/>
<organism evidence="2 3">
    <name type="scientific">Pararge aegeria aegeria</name>
    <dbReference type="NCBI Taxonomy" id="348720"/>
    <lineage>
        <taxon>Eukaryota</taxon>
        <taxon>Metazoa</taxon>
        <taxon>Ecdysozoa</taxon>
        <taxon>Arthropoda</taxon>
        <taxon>Hexapoda</taxon>
        <taxon>Insecta</taxon>
        <taxon>Pterygota</taxon>
        <taxon>Neoptera</taxon>
        <taxon>Endopterygota</taxon>
        <taxon>Lepidoptera</taxon>
        <taxon>Glossata</taxon>
        <taxon>Ditrysia</taxon>
        <taxon>Papilionoidea</taxon>
        <taxon>Nymphalidae</taxon>
        <taxon>Satyrinae</taxon>
        <taxon>Satyrini</taxon>
        <taxon>Parargina</taxon>
        <taxon>Pararge</taxon>
    </lineage>
</organism>